<feature type="binding site" evidence="7">
    <location>
        <position position="129"/>
    </location>
    <ligand>
        <name>Na(+)</name>
        <dbReference type="ChEBI" id="CHEBI:29101"/>
        <label>1</label>
    </ligand>
</feature>
<dbReference type="PANTHER" id="PTHR11616">
    <property type="entry name" value="SODIUM/CHLORIDE DEPENDENT TRANSPORTER"/>
    <property type="match status" value="1"/>
</dbReference>
<gene>
    <name evidence="9" type="ORF">GPUH_LOCUS979</name>
</gene>
<dbReference type="InterPro" id="IPR037272">
    <property type="entry name" value="SNS_sf"/>
</dbReference>
<sequence>AGGTSRSVCEIWTSATILHDCTNYQHSTSDIPLHCSKNNAERKLINAFHEILSHINKLAKNRTNRNDLLKFQFVWVTATAPYMILTVLFVRGITLPGASTGIYYYLTPNFEMLLNIDVWTAAATQIFFSLGPGFGVLLALSSYNDFENNSVTEKLLHNFKFDAVLTSIINCATSFFAGFVIFSTLGYMSTLTNVPVSEVVGDNDASLIFIVYPQAIATMSYSNCWSFIFFVMLITLGIDSTFSGIEALITGFCDEYPRVLARRREIFVGFVTIIYYFGSLPTVTYGGKYVIPFLDEYGVSLSVLFIVMCEMVAVCWFYGVRRFCQDIQRMLGFFPSLYWRFCWTCCPVFIGVSIQYFLGLHAIFFVTVYNTSMKPMTDGSYTYPQWSAYFGWFLRLTSILSIPIFAIYFLCTANGTLKQVTDH</sequence>
<name>A0A183CWY8_9BILA</name>
<feature type="transmembrane region" description="Helical" evidence="8">
    <location>
        <begin position="341"/>
        <end position="369"/>
    </location>
</feature>
<dbReference type="GO" id="GO:0005886">
    <property type="term" value="C:plasma membrane"/>
    <property type="evidence" value="ECO:0007669"/>
    <property type="project" value="TreeGrafter"/>
</dbReference>
<feature type="transmembrane region" description="Helical" evidence="8">
    <location>
        <begin position="389"/>
        <end position="411"/>
    </location>
</feature>
<dbReference type="SUPFAM" id="SSF161070">
    <property type="entry name" value="SNF-like"/>
    <property type="match status" value="1"/>
</dbReference>
<dbReference type="Proteomes" id="UP000271098">
    <property type="component" value="Unassembled WGS sequence"/>
</dbReference>
<evidence type="ECO:0000256" key="1">
    <source>
        <dbReference type="ARBA" id="ARBA00004141"/>
    </source>
</evidence>
<protein>
    <submittedName>
        <fullName evidence="11">Sodium-and chloride-dependent glycine transporter 2</fullName>
    </submittedName>
</protein>
<dbReference type="GO" id="GO:0098793">
    <property type="term" value="C:presynapse"/>
    <property type="evidence" value="ECO:0007669"/>
    <property type="project" value="GOC"/>
</dbReference>
<dbReference type="WBParaSite" id="GPUH_0000097901-mRNA-1">
    <property type="protein sequence ID" value="GPUH_0000097901-mRNA-1"/>
    <property type="gene ID" value="GPUH_0000097901"/>
</dbReference>
<keyword evidence="5 8" id="KW-1133">Transmembrane helix</keyword>
<dbReference type="GO" id="GO:0046872">
    <property type="term" value="F:metal ion binding"/>
    <property type="evidence" value="ECO:0007669"/>
    <property type="project" value="UniProtKB-KW"/>
</dbReference>
<dbReference type="EMBL" id="UYRT01001058">
    <property type="protein sequence ID" value="VDK29152.1"/>
    <property type="molecule type" value="Genomic_DNA"/>
</dbReference>
<feature type="binding site" evidence="7">
    <location>
        <position position="236"/>
    </location>
    <ligand>
        <name>Na(+)</name>
        <dbReference type="ChEBI" id="CHEBI:29101"/>
        <label>1</label>
    </ligand>
</feature>
<comment type="subcellular location">
    <subcellularLocation>
        <location evidence="1">Membrane</location>
        <topology evidence="1">Multi-pass membrane protein</topology>
    </subcellularLocation>
</comment>
<keyword evidence="7" id="KW-0915">Sodium</keyword>
<evidence type="ECO:0000313" key="9">
    <source>
        <dbReference type="EMBL" id="VDK29152.1"/>
    </source>
</evidence>
<dbReference type="GO" id="GO:0051378">
    <property type="term" value="F:serotonin binding"/>
    <property type="evidence" value="ECO:0007669"/>
    <property type="project" value="TreeGrafter"/>
</dbReference>
<dbReference type="GO" id="GO:0006865">
    <property type="term" value="P:amino acid transport"/>
    <property type="evidence" value="ECO:0007669"/>
    <property type="project" value="TreeGrafter"/>
</dbReference>
<feature type="transmembrane region" description="Helical" evidence="8">
    <location>
        <begin position="266"/>
        <end position="285"/>
    </location>
</feature>
<feature type="transmembrane region" description="Helical" evidence="8">
    <location>
        <begin position="297"/>
        <end position="320"/>
    </location>
</feature>
<proteinExistence type="predicted"/>
<dbReference type="OrthoDB" id="6581954at2759"/>
<keyword evidence="3 8" id="KW-0812">Transmembrane</keyword>
<feature type="binding site" evidence="7">
    <location>
        <position position="239"/>
    </location>
    <ligand>
        <name>Na(+)</name>
        <dbReference type="ChEBI" id="CHEBI:29101"/>
        <label>1</label>
    </ligand>
</feature>
<feature type="transmembrane region" description="Helical" evidence="8">
    <location>
        <begin position="73"/>
        <end position="106"/>
    </location>
</feature>
<evidence type="ECO:0000256" key="5">
    <source>
        <dbReference type="ARBA" id="ARBA00022989"/>
    </source>
</evidence>
<dbReference type="AlphaFoldDB" id="A0A183CWY8"/>
<evidence type="ECO:0000256" key="8">
    <source>
        <dbReference type="SAM" id="Phobius"/>
    </source>
</evidence>
<reference evidence="11" key="1">
    <citation type="submission" date="2016-06" db="UniProtKB">
        <authorList>
            <consortium name="WormBaseParasite"/>
        </authorList>
    </citation>
    <scope>IDENTIFICATION</scope>
</reference>
<keyword evidence="7" id="KW-0479">Metal-binding</keyword>
<keyword evidence="10" id="KW-1185">Reference proteome</keyword>
<evidence type="ECO:0000256" key="7">
    <source>
        <dbReference type="PIRSR" id="PIRSR600175-1"/>
    </source>
</evidence>
<feature type="binding site" evidence="7">
    <location>
        <position position="240"/>
    </location>
    <ligand>
        <name>Na(+)</name>
        <dbReference type="ChEBI" id="CHEBI:29101"/>
        <label>1</label>
    </ligand>
</feature>
<evidence type="ECO:0000256" key="6">
    <source>
        <dbReference type="ARBA" id="ARBA00023136"/>
    </source>
</evidence>
<feature type="transmembrane region" description="Helical" evidence="8">
    <location>
        <begin position="161"/>
        <end position="182"/>
    </location>
</feature>
<organism evidence="11">
    <name type="scientific">Gongylonema pulchrum</name>
    <dbReference type="NCBI Taxonomy" id="637853"/>
    <lineage>
        <taxon>Eukaryota</taxon>
        <taxon>Metazoa</taxon>
        <taxon>Ecdysozoa</taxon>
        <taxon>Nematoda</taxon>
        <taxon>Chromadorea</taxon>
        <taxon>Rhabditida</taxon>
        <taxon>Spirurina</taxon>
        <taxon>Spiruromorpha</taxon>
        <taxon>Spiruroidea</taxon>
        <taxon>Gongylonematidae</taxon>
        <taxon>Gongylonema</taxon>
    </lineage>
</organism>
<keyword evidence="2" id="KW-0813">Transport</keyword>
<feature type="binding site" evidence="7">
    <location>
        <position position="170"/>
    </location>
    <ligand>
        <name>Na(+)</name>
        <dbReference type="ChEBI" id="CHEBI:29101"/>
        <label>1</label>
    </ligand>
</feature>
<feature type="transmembrane region" description="Helical" evidence="8">
    <location>
        <begin position="225"/>
        <end position="245"/>
    </location>
</feature>
<evidence type="ECO:0000256" key="4">
    <source>
        <dbReference type="ARBA" id="ARBA00022847"/>
    </source>
</evidence>
<dbReference type="Pfam" id="PF00209">
    <property type="entry name" value="SNF"/>
    <property type="match status" value="1"/>
</dbReference>
<evidence type="ECO:0000256" key="3">
    <source>
        <dbReference type="ARBA" id="ARBA00022692"/>
    </source>
</evidence>
<dbReference type="PROSITE" id="PS50267">
    <property type="entry name" value="NA_NEUROTRAN_SYMP_3"/>
    <property type="match status" value="1"/>
</dbReference>
<evidence type="ECO:0000313" key="11">
    <source>
        <dbReference type="WBParaSite" id="GPUH_0000097901-mRNA-1"/>
    </source>
</evidence>
<evidence type="ECO:0000256" key="2">
    <source>
        <dbReference type="ARBA" id="ARBA00022448"/>
    </source>
</evidence>
<reference evidence="9 10" key="2">
    <citation type="submission" date="2018-11" db="EMBL/GenBank/DDBJ databases">
        <authorList>
            <consortium name="Pathogen Informatics"/>
        </authorList>
    </citation>
    <scope>NUCLEOTIDE SEQUENCE [LARGE SCALE GENOMIC DNA]</scope>
</reference>
<dbReference type="PANTHER" id="PTHR11616:SF279">
    <property type="entry name" value="SODIUM-DEPENDENT SEROTONIN TRANSPORTER"/>
    <property type="match status" value="1"/>
</dbReference>
<evidence type="ECO:0000313" key="10">
    <source>
        <dbReference type="Proteomes" id="UP000271098"/>
    </source>
</evidence>
<accession>A0A183CWY8</accession>
<keyword evidence="4" id="KW-0769">Symport</keyword>
<dbReference type="GO" id="GO:0043005">
    <property type="term" value="C:neuron projection"/>
    <property type="evidence" value="ECO:0007669"/>
    <property type="project" value="TreeGrafter"/>
</dbReference>
<feature type="transmembrane region" description="Helical" evidence="8">
    <location>
        <begin position="118"/>
        <end position="140"/>
    </location>
</feature>
<dbReference type="PRINTS" id="PR00176">
    <property type="entry name" value="NANEUSMPORT"/>
</dbReference>
<dbReference type="GO" id="GO:0005335">
    <property type="term" value="F:serotonin:sodium:chloride symporter activity"/>
    <property type="evidence" value="ECO:0007669"/>
    <property type="project" value="TreeGrafter"/>
</dbReference>
<dbReference type="InterPro" id="IPR000175">
    <property type="entry name" value="Na/ntran_symport"/>
</dbReference>
<keyword evidence="6 8" id="KW-0472">Membrane</keyword>